<evidence type="ECO:0000256" key="3">
    <source>
        <dbReference type="ARBA" id="ARBA00022692"/>
    </source>
</evidence>
<gene>
    <name evidence="8" type="ORF">BSQ50_11220</name>
</gene>
<sequence>MFALNFMRYAFEAGTIVAILCGAMGVFVAARRLPFMTHTLSEIGFSGASFGVWIGLSPLQGMMIFTILSALAADRLGLGDNHNETSDAVISAVSAFFMGLGVLFLSLSSQNSSYATSILFGSIVGISQENVTQIVIVSLIVLLSLGLIYRRLKFDSFDATGAEIEHVSSHWITLIFLVMVALSVSVAAQIVGALLIFVLLTLPSASAQPFCRSVSSLILLSIVLALIGTWGGLYLGYLTNLPVTFFIATIETVFYLIAAVYRKTITA</sequence>
<feature type="transmembrane region" description="Helical" evidence="7">
    <location>
        <begin position="130"/>
        <end position="149"/>
    </location>
</feature>
<feature type="transmembrane region" description="Helical" evidence="7">
    <location>
        <begin position="50"/>
        <end position="73"/>
    </location>
</feature>
<feature type="transmembrane region" description="Helical" evidence="7">
    <location>
        <begin position="6"/>
        <end position="29"/>
    </location>
</feature>
<feature type="transmembrane region" description="Helical" evidence="7">
    <location>
        <begin position="169"/>
        <end position="202"/>
    </location>
</feature>
<dbReference type="PANTHER" id="PTHR30477:SF13">
    <property type="entry name" value="IRON TRANSPORT SYSTEM MEMBRANE PROTEIN HI_0360-RELATED"/>
    <property type="match status" value="1"/>
</dbReference>
<dbReference type="EMBL" id="CP018180">
    <property type="protein sequence ID" value="AUJ33067.1"/>
    <property type="molecule type" value="Genomic_DNA"/>
</dbReference>
<dbReference type="AlphaFoldDB" id="A0A3Q8CQ04"/>
<dbReference type="InterPro" id="IPR037294">
    <property type="entry name" value="ABC_BtuC-like"/>
</dbReference>
<keyword evidence="6" id="KW-0813">Transport</keyword>
<dbReference type="RefSeq" id="WP_148127262.1">
    <property type="nucleotide sequence ID" value="NZ_CP018180.1"/>
</dbReference>
<evidence type="ECO:0000256" key="2">
    <source>
        <dbReference type="ARBA" id="ARBA00008034"/>
    </source>
</evidence>
<feature type="transmembrane region" description="Helical" evidence="7">
    <location>
        <begin position="243"/>
        <end position="261"/>
    </location>
</feature>
<evidence type="ECO:0000256" key="1">
    <source>
        <dbReference type="ARBA" id="ARBA00004141"/>
    </source>
</evidence>
<dbReference type="SUPFAM" id="SSF81345">
    <property type="entry name" value="ABC transporter involved in vitamin B12 uptake, BtuC"/>
    <property type="match status" value="1"/>
</dbReference>
<dbReference type="PANTHER" id="PTHR30477">
    <property type="entry name" value="ABC-TRANSPORTER METAL-BINDING PROTEIN"/>
    <property type="match status" value="1"/>
</dbReference>
<feature type="transmembrane region" description="Helical" evidence="7">
    <location>
        <begin position="214"/>
        <end position="237"/>
    </location>
</feature>
<accession>A0A3Q8CQ04</accession>
<comment type="similarity">
    <text evidence="2 6">Belongs to the ABC-3 integral membrane protein family.</text>
</comment>
<dbReference type="InterPro" id="IPR001626">
    <property type="entry name" value="ABC_TroCD"/>
</dbReference>
<proteinExistence type="inferred from homology"/>
<dbReference type="Proteomes" id="UP000324497">
    <property type="component" value="Chromosome"/>
</dbReference>
<dbReference type="KEGG" id="lng:BSQ50_11220"/>
<keyword evidence="4 7" id="KW-1133">Transmembrane helix</keyword>
<evidence type="ECO:0000256" key="5">
    <source>
        <dbReference type="ARBA" id="ARBA00023136"/>
    </source>
</evidence>
<evidence type="ECO:0000313" key="8">
    <source>
        <dbReference type="EMBL" id="AUJ33067.1"/>
    </source>
</evidence>
<evidence type="ECO:0000256" key="7">
    <source>
        <dbReference type="SAM" id="Phobius"/>
    </source>
</evidence>
<feature type="transmembrane region" description="Helical" evidence="7">
    <location>
        <begin position="88"/>
        <end position="109"/>
    </location>
</feature>
<keyword evidence="5 7" id="KW-0472">Membrane</keyword>
<protein>
    <submittedName>
        <fullName evidence="8">ABC transporter</fullName>
    </submittedName>
</protein>
<organism evidence="8 9">
    <name type="scientific">Liquorilactobacillus nagelii</name>
    <dbReference type="NCBI Taxonomy" id="82688"/>
    <lineage>
        <taxon>Bacteria</taxon>
        <taxon>Bacillati</taxon>
        <taxon>Bacillota</taxon>
        <taxon>Bacilli</taxon>
        <taxon>Lactobacillales</taxon>
        <taxon>Lactobacillaceae</taxon>
        <taxon>Liquorilactobacillus</taxon>
    </lineage>
</organism>
<name>A0A3Q8CQ04_9LACO</name>
<comment type="subcellular location">
    <subcellularLocation>
        <location evidence="6">Cell membrane</location>
        <topology evidence="6">Multi-pass membrane protein</topology>
    </subcellularLocation>
    <subcellularLocation>
        <location evidence="1">Membrane</location>
        <topology evidence="1">Multi-pass membrane protein</topology>
    </subcellularLocation>
</comment>
<dbReference type="GO" id="GO:0010043">
    <property type="term" value="P:response to zinc ion"/>
    <property type="evidence" value="ECO:0007669"/>
    <property type="project" value="TreeGrafter"/>
</dbReference>
<evidence type="ECO:0000256" key="4">
    <source>
        <dbReference type="ARBA" id="ARBA00022989"/>
    </source>
</evidence>
<evidence type="ECO:0000313" key="9">
    <source>
        <dbReference type="Proteomes" id="UP000324497"/>
    </source>
</evidence>
<dbReference type="GO" id="GO:0043190">
    <property type="term" value="C:ATP-binding cassette (ABC) transporter complex"/>
    <property type="evidence" value="ECO:0007669"/>
    <property type="project" value="InterPro"/>
</dbReference>
<dbReference type="Gene3D" id="1.10.3470.10">
    <property type="entry name" value="ABC transporter involved in vitamin B12 uptake, BtuC"/>
    <property type="match status" value="1"/>
</dbReference>
<keyword evidence="3 6" id="KW-0812">Transmembrane</keyword>
<reference evidence="8 9" key="1">
    <citation type="submission" date="2016-11" db="EMBL/GenBank/DDBJ databases">
        <title>Interaction between Lactobacillus species and yeast in water kefir.</title>
        <authorList>
            <person name="Behr J."/>
            <person name="Xu D."/>
            <person name="Vogel R.F."/>
        </authorList>
    </citation>
    <scope>NUCLEOTIDE SEQUENCE [LARGE SCALE GENOMIC DNA]</scope>
    <source>
        <strain evidence="8 9">TMW 1.1827</strain>
    </source>
</reference>
<dbReference type="GO" id="GO:0055085">
    <property type="term" value="P:transmembrane transport"/>
    <property type="evidence" value="ECO:0007669"/>
    <property type="project" value="InterPro"/>
</dbReference>
<keyword evidence="9" id="KW-1185">Reference proteome</keyword>
<evidence type="ECO:0000256" key="6">
    <source>
        <dbReference type="RuleBase" id="RU003943"/>
    </source>
</evidence>
<dbReference type="Pfam" id="PF00950">
    <property type="entry name" value="ABC-3"/>
    <property type="match status" value="1"/>
</dbReference>